<comment type="caution">
    <text evidence="1">The sequence shown here is derived from an EMBL/GenBank/DDBJ whole genome shotgun (WGS) entry which is preliminary data.</text>
</comment>
<dbReference type="EMBL" id="DF933856">
    <property type="protein sequence ID" value="GAM43995.1"/>
    <property type="molecule type" value="Genomic_DNA"/>
</dbReference>
<protein>
    <submittedName>
        <fullName evidence="1">Uncharacterized protein</fullName>
    </submittedName>
</protein>
<evidence type="ECO:0000313" key="2">
    <source>
        <dbReference type="Proteomes" id="UP000053095"/>
    </source>
</evidence>
<reference evidence="2" key="1">
    <citation type="journal article" date="2015" name="Genome Announc.">
        <title>Draft genome sequence of Talaromyces cellulolyticus strain Y-94, a source of lignocellulosic biomass-degrading enzymes.</title>
        <authorList>
            <person name="Fujii T."/>
            <person name="Koike H."/>
            <person name="Sawayama S."/>
            <person name="Yano S."/>
            <person name="Inoue H."/>
        </authorList>
    </citation>
    <scope>NUCLEOTIDE SEQUENCE [LARGE SCALE GENOMIC DNA]</scope>
    <source>
        <strain evidence="2">Y-94</strain>
    </source>
</reference>
<organism evidence="1 2">
    <name type="scientific">Talaromyces pinophilus</name>
    <name type="common">Penicillium pinophilum</name>
    <dbReference type="NCBI Taxonomy" id="128442"/>
    <lineage>
        <taxon>Eukaryota</taxon>
        <taxon>Fungi</taxon>
        <taxon>Dikarya</taxon>
        <taxon>Ascomycota</taxon>
        <taxon>Pezizomycotina</taxon>
        <taxon>Eurotiomycetes</taxon>
        <taxon>Eurotiomycetidae</taxon>
        <taxon>Eurotiales</taxon>
        <taxon>Trichocomaceae</taxon>
        <taxon>Talaromyces</taxon>
        <taxon>Talaromyces sect. Talaromyces</taxon>
    </lineage>
</organism>
<evidence type="ECO:0000313" key="1">
    <source>
        <dbReference type="EMBL" id="GAM43995.1"/>
    </source>
</evidence>
<dbReference type="AlphaFoldDB" id="A0A6V8HPX2"/>
<accession>A0A6V8HPX2</accession>
<proteinExistence type="predicted"/>
<sequence>MSHMPSDFGMPLELFTKETTEKLYAGFDQIPVGYAGVAFDGWEQERQKAFMEITEKIEKVLFANTRVGIFEDMQLTSVNWTTQHTDLCFSALSSLSDVFALLKG</sequence>
<dbReference type="Proteomes" id="UP000053095">
    <property type="component" value="Unassembled WGS sequence"/>
</dbReference>
<name>A0A6V8HPX2_TALPI</name>
<gene>
    <name evidence="1" type="ORF">TCE0_060r19259</name>
</gene>
<keyword evidence="2" id="KW-1185">Reference proteome</keyword>